<evidence type="ECO:0000256" key="7">
    <source>
        <dbReference type="ARBA" id="ARBA00023180"/>
    </source>
</evidence>
<dbReference type="InterPro" id="IPR001111">
    <property type="entry name" value="TGF-b_propeptide"/>
</dbReference>
<dbReference type="PANTHER" id="PTHR11848:SF270">
    <property type="entry name" value="BONE MORPHOGENETIC PROTEIN 3-LIKE"/>
    <property type="match status" value="1"/>
</dbReference>
<protein>
    <recommendedName>
        <fullName evidence="9">TGF-beta family profile domain-containing protein</fullName>
    </recommendedName>
</protein>
<evidence type="ECO:0000313" key="10">
    <source>
        <dbReference type="EMBL" id="CAF0758135.1"/>
    </source>
</evidence>
<evidence type="ECO:0000259" key="9">
    <source>
        <dbReference type="PROSITE" id="PS51362"/>
    </source>
</evidence>
<dbReference type="OrthoDB" id="5987191at2759"/>
<comment type="similarity">
    <text evidence="2 8">Belongs to the TGF-beta family.</text>
</comment>
<dbReference type="GO" id="GO:0005125">
    <property type="term" value="F:cytokine activity"/>
    <property type="evidence" value="ECO:0007669"/>
    <property type="project" value="TreeGrafter"/>
</dbReference>
<dbReference type="GO" id="GO:0005615">
    <property type="term" value="C:extracellular space"/>
    <property type="evidence" value="ECO:0007669"/>
    <property type="project" value="TreeGrafter"/>
</dbReference>
<dbReference type="SUPFAM" id="SSF57501">
    <property type="entry name" value="Cystine-knot cytokines"/>
    <property type="match status" value="1"/>
</dbReference>
<dbReference type="Pfam" id="PF00688">
    <property type="entry name" value="TGFb_propeptide"/>
    <property type="match status" value="1"/>
</dbReference>
<dbReference type="InterPro" id="IPR029034">
    <property type="entry name" value="Cystine-knot_cytokine"/>
</dbReference>
<dbReference type="InterPro" id="IPR017948">
    <property type="entry name" value="TGFb_CS"/>
</dbReference>
<evidence type="ECO:0000256" key="3">
    <source>
        <dbReference type="ARBA" id="ARBA00022525"/>
    </source>
</evidence>
<comment type="subcellular location">
    <subcellularLocation>
        <location evidence="1">Secreted</location>
    </subcellularLocation>
</comment>
<dbReference type="InterPro" id="IPR001839">
    <property type="entry name" value="TGF-b_C"/>
</dbReference>
<accession>A0A813PYA0</accession>
<keyword evidence="7" id="KW-0325">Glycoprotein</keyword>
<dbReference type="GO" id="GO:0008083">
    <property type="term" value="F:growth factor activity"/>
    <property type="evidence" value="ECO:0007669"/>
    <property type="project" value="UniProtKB-KW"/>
</dbReference>
<dbReference type="PROSITE" id="PS00250">
    <property type="entry name" value="TGF_BETA_1"/>
    <property type="match status" value="1"/>
</dbReference>
<evidence type="ECO:0000256" key="1">
    <source>
        <dbReference type="ARBA" id="ARBA00004613"/>
    </source>
</evidence>
<dbReference type="Gene3D" id="2.10.90.10">
    <property type="entry name" value="Cystine-knot cytokines"/>
    <property type="match status" value="1"/>
</dbReference>
<dbReference type="FunFam" id="2.10.90.10:FF:000001">
    <property type="entry name" value="Bone morphogenetic protein 4"/>
    <property type="match status" value="1"/>
</dbReference>
<keyword evidence="4" id="KW-0732">Signal</keyword>
<evidence type="ECO:0000256" key="4">
    <source>
        <dbReference type="ARBA" id="ARBA00022729"/>
    </source>
</evidence>
<dbReference type="Proteomes" id="UP000663829">
    <property type="component" value="Unassembled WGS sequence"/>
</dbReference>
<evidence type="ECO:0000313" key="12">
    <source>
        <dbReference type="Proteomes" id="UP000663829"/>
    </source>
</evidence>
<sequence length="362" mass="41907">MITFSIELNNVTQFIFDLNVIKRSESVTSAELHLYKRRTKYTIRYEISEIYSINHHSSISGKILLDNFVIGWQNFPITDVLARTIQYSKNNSYFGLTLKPFIIKQDGQSKEIPYLQKFSVYTPFLVVYSNDSKSESVFEEFIPSNLEKSASIYEDFEKDVRKRNNGEQQQQNIVRMAPITDYFAYGDILQLARKKRSVSKLLNSINSRYQRYSTNTTRALSTITTTATTPDNNLLPDFDLTKESSKYLTSFLLQDQKCSVKSFAVDFSDIGWSDWIIEPKRYMANLCSGSCEFQHIRSGKSTNHALLQSMIRRLGVRSDTQLPAICCNPEKYSSLPVFYKSSEQNYFIRLLPDMIIDSCHCR</sequence>
<dbReference type="Gene3D" id="2.60.120.970">
    <property type="match status" value="1"/>
</dbReference>
<evidence type="ECO:0000256" key="5">
    <source>
        <dbReference type="ARBA" id="ARBA00023030"/>
    </source>
</evidence>
<keyword evidence="5 8" id="KW-0339">Growth factor</keyword>
<dbReference type="PROSITE" id="PS51362">
    <property type="entry name" value="TGF_BETA_2"/>
    <property type="match status" value="1"/>
</dbReference>
<organism evidence="10 12">
    <name type="scientific">Didymodactylos carnosus</name>
    <dbReference type="NCBI Taxonomy" id="1234261"/>
    <lineage>
        <taxon>Eukaryota</taxon>
        <taxon>Metazoa</taxon>
        <taxon>Spiralia</taxon>
        <taxon>Gnathifera</taxon>
        <taxon>Rotifera</taxon>
        <taxon>Eurotatoria</taxon>
        <taxon>Bdelloidea</taxon>
        <taxon>Philodinida</taxon>
        <taxon>Philodinidae</taxon>
        <taxon>Didymodactylos</taxon>
    </lineage>
</organism>
<keyword evidence="3" id="KW-0964">Secreted</keyword>
<evidence type="ECO:0000313" key="11">
    <source>
        <dbReference type="EMBL" id="CAF3538476.1"/>
    </source>
</evidence>
<name>A0A813PYA0_9BILA</name>
<dbReference type="Pfam" id="PF00019">
    <property type="entry name" value="TGF_beta"/>
    <property type="match status" value="1"/>
</dbReference>
<dbReference type="SMART" id="SM00204">
    <property type="entry name" value="TGFB"/>
    <property type="match status" value="1"/>
</dbReference>
<dbReference type="AlphaFoldDB" id="A0A813PYA0"/>
<feature type="domain" description="TGF-beta family profile" evidence="9">
    <location>
        <begin position="240"/>
        <end position="362"/>
    </location>
</feature>
<dbReference type="PANTHER" id="PTHR11848">
    <property type="entry name" value="TGF-BETA FAMILY"/>
    <property type="match status" value="1"/>
</dbReference>
<gene>
    <name evidence="10" type="ORF">GPM918_LOCUS1230</name>
    <name evidence="11" type="ORF">SRO942_LOCUS1221</name>
</gene>
<comment type="caution">
    <text evidence="10">The sequence shown here is derived from an EMBL/GenBank/DDBJ whole genome shotgun (WGS) entry which is preliminary data.</text>
</comment>
<evidence type="ECO:0000256" key="2">
    <source>
        <dbReference type="ARBA" id="ARBA00006656"/>
    </source>
</evidence>
<evidence type="ECO:0000256" key="8">
    <source>
        <dbReference type="RuleBase" id="RU000354"/>
    </source>
</evidence>
<dbReference type="EMBL" id="CAJNOQ010000110">
    <property type="protein sequence ID" value="CAF0758135.1"/>
    <property type="molecule type" value="Genomic_DNA"/>
</dbReference>
<dbReference type="EMBL" id="CAJOBC010000109">
    <property type="protein sequence ID" value="CAF3538476.1"/>
    <property type="molecule type" value="Genomic_DNA"/>
</dbReference>
<dbReference type="InterPro" id="IPR015615">
    <property type="entry name" value="TGF-beta-rel"/>
</dbReference>
<keyword evidence="6" id="KW-1015">Disulfide bond</keyword>
<keyword evidence="12" id="KW-1185">Reference proteome</keyword>
<evidence type="ECO:0000256" key="6">
    <source>
        <dbReference type="ARBA" id="ARBA00023157"/>
    </source>
</evidence>
<proteinExistence type="inferred from homology"/>
<dbReference type="Proteomes" id="UP000681722">
    <property type="component" value="Unassembled WGS sequence"/>
</dbReference>
<reference evidence="10" key="1">
    <citation type="submission" date="2021-02" db="EMBL/GenBank/DDBJ databases">
        <authorList>
            <person name="Nowell W R."/>
        </authorList>
    </citation>
    <scope>NUCLEOTIDE SEQUENCE</scope>
</reference>